<dbReference type="EMBL" id="JAMZFT010000001">
    <property type="protein sequence ID" value="MCP1335973.1"/>
    <property type="molecule type" value="Genomic_DNA"/>
</dbReference>
<comment type="caution">
    <text evidence="8">The sequence shown here is derived from an EMBL/GenBank/DDBJ whole genome shotgun (WGS) entry which is preliminary data.</text>
</comment>
<dbReference type="GO" id="GO:0004719">
    <property type="term" value="F:protein-L-isoaspartate (D-aspartate) O-methyltransferase activity"/>
    <property type="evidence" value="ECO:0007669"/>
    <property type="project" value="UniProtKB-UniRule"/>
</dbReference>
<name>A0A9J6PAC0_9PROT</name>
<dbReference type="Gene3D" id="3.40.50.150">
    <property type="entry name" value="Vaccinia Virus protein VP39"/>
    <property type="match status" value="1"/>
</dbReference>
<keyword evidence="4 7" id="KW-0489">Methyltransferase</keyword>
<dbReference type="EC" id="2.1.1.77" evidence="7"/>
<comment type="catalytic activity">
    <reaction evidence="7">
        <text>[protein]-L-isoaspartate + S-adenosyl-L-methionine = [protein]-L-isoaspartate alpha-methyl ester + S-adenosyl-L-homocysteine</text>
        <dbReference type="Rhea" id="RHEA:12705"/>
        <dbReference type="Rhea" id="RHEA-COMP:12143"/>
        <dbReference type="Rhea" id="RHEA-COMP:12144"/>
        <dbReference type="ChEBI" id="CHEBI:57856"/>
        <dbReference type="ChEBI" id="CHEBI:59789"/>
        <dbReference type="ChEBI" id="CHEBI:90596"/>
        <dbReference type="ChEBI" id="CHEBI:90598"/>
        <dbReference type="EC" id="2.1.1.77"/>
    </reaction>
</comment>
<evidence type="ECO:0000256" key="6">
    <source>
        <dbReference type="ARBA" id="ARBA00022691"/>
    </source>
</evidence>
<dbReference type="NCBIfam" id="NF001453">
    <property type="entry name" value="PRK00312.1"/>
    <property type="match status" value="1"/>
</dbReference>
<dbReference type="Proteomes" id="UP001055804">
    <property type="component" value="Unassembled WGS sequence"/>
</dbReference>
<dbReference type="SUPFAM" id="SSF53335">
    <property type="entry name" value="S-adenosyl-L-methionine-dependent methyltransferases"/>
    <property type="match status" value="1"/>
</dbReference>
<dbReference type="GO" id="GO:0030091">
    <property type="term" value="P:protein repair"/>
    <property type="evidence" value="ECO:0007669"/>
    <property type="project" value="UniProtKB-UniRule"/>
</dbReference>
<evidence type="ECO:0000313" key="8">
    <source>
        <dbReference type="EMBL" id="MCP1335973.1"/>
    </source>
</evidence>
<dbReference type="InterPro" id="IPR029063">
    <property type="entry name" value="SAM-dependent_MTases_sf"/>
</dbReference>
<evidence type="ECO:0000256" key="1">
    <source>
        <dbReference type="ARBA" id="ARBA00004496"/>
    </source>
</evidence>
<evidence type="ECO:0000256" key="7">
    <source>
        <dbReference type="HAMAP-Rule" id="MF_00090"/>
    </source>
</evidence>
<reference evidence="8" key="1">
    <citation type="submission" date="2022-06" db="EMBL/GenBank/DDBJ databases">
        <title>Isolation and Genomics of Futiania mangrovii gen. nov., sp. nov., a Rare and Metabolically-versatile member in the Class Alphaproteobacteria.</title>
        <authorList>
            <person name="Liu L."/>
            <person name="Huang W.-C."/>
            <person name="Pan J."/>
            <person name="Li J."/>
            <person name="Huang Y."/>
            <person name="Du H."/>
            <person name="Liu Y."/>
            <person name="Li M."/>
        </authorList>
    </citation>
    <scope>NUCLEOTIDE SEQUENCE</scope>
    <source>
        <strain evidence="8">FT118</strain>
    </source>
</reference>
<dbReference type="InterPro" id="IPR000682">
    <property type="entry name" value="PCMT"/>
</dbReference>
<sequence length="218" mass="24036">MGNPVPSTDEERAKLILGLIRAGIRDKRVLDAMEATPRHLFVPGTFADKAYDDLALPIEFGQTISQPYVVAFMTEALKVGPRDRVLEIGTGSGYQAAVLARLCRRVYTVERFPTLLREARARFEALELHTVVSKIGDGMLGWPEQAPFDRIIVTAAGEEIPQTLVDQLKIGGIMVIPVGRDSDHQVLVRVTKDDTGIRHEDLLPVRFVPLVSGIAREG</sequence>
<gene>
    <name evidence="7" type="primary">pcm</name>
    <name evidence="8" type="ORF">NJQ99_06080</name>
</gene>
<accession>A0A9J6PAC0</accession>
<keyword evidence="9" id="KW-1185">Reference proteome</keyword>
<keyword evidence="5 7" id="KW-0808">Transferase</keyword>
<evidence type="ECO:0000256" key="5">
    <source>
        <dbReference type="ARBA" id="ARBA00022679"/>
    </source>
</evidence>
<dbReference type="CDD" id="cd02440">
    <property type="entry name" value="AdoMet_MTases"/>
    <property type="match status" value="1"/>
</dbReference>
<dbReference type="FunFam" id="3.40.50.150:FF:000010">
    <property type="entry name" value="Protein-L-isoaspartate O-methyltransferase"/>
    <property type="match status" value="1"/>
</dbReference>
<dbReference type="AlphaFoldDB" id="A0A9J6PAC0"/>
<comment type="subcellular location">
    <subcellularLocation>
        <location evidence="1 7">Cytoplasm</location>
    </subcellularLocation>
</comment>
<dbReference type="PROSITE" id="PS01279">
    <property type="entry name" value="PCMT"/>
    <property type="match status" value="1"/>
</dbReference>
<dbReference type="GO" id="GO:0032259">
    <property type="term" value="P:methylation"/>
    <property type="evidence" value="ECO:0007669"/>
    <property type="project" value="UniProtKB-KW"/>
</dbReference>
<organism evidence="8 9">
    <name type="scientific">Futiania mangrovi</name>
    <dbReference type="NCBI Taxonomy" id="2959716"/>
    <lineage>
        <taxon>Bacteria</taxon>
        <taxon>Pseudomonadati</taxon>
        <taxon>Pseudomonadota</taxon>
        <taxon>Alphaproteobacteria</taxon>
        <taxon>Futianiales</taxon>
        <taxon>Futianiaceae</taxon>
        <taxon>Futiania</taxon>
    </lineage>
</organism>
<dbReference type="GO" id="GO:0005737">
    <property type="term" value="C:cytoplasm"/>
    <property type="evidence" value="ECO:0007669"/>
    <property type="project" value="UniProtKB-SubCell"/>
</dbReference>
<evidence type="ECO:0000256" key="4">
    <source>
        <dbReference type="ARBA" id="ARBA00022603"/>
    </source>
</evidence>
<protein>
    <recommendedName>
        <fullName evidence="7">Protein-L-isoaspartate O-methyltransferase</fullName>
        <ecNumber evidence="7">2.1.1.77</ecNumber>
    </recommendedName>
    <alternativeName>
        <fullName evidence="7">L-isoaspartyl protein carboxyl methyltransferase</fullName>
    </alternativeName>
    <alternativeName>
        <fullName evidence="7">Protein L-isoaspartyl methyltransferase</fullName>
    </alternativeName>
    <alternativeName>
        <fullName evidence="7">Protein-beta-aspartate methyltransferase</fullName>
        <shortName evidence="7">PIMT</shortName>
    </alternativeName>
</protein>
<dbReference type="PANTHER" id="PTHR11579:SF0">
    <property type="entry name" value="PROTEIN-L-ISOASPARTATE(D-ASPARTATE) O-METHYLTRANSFERASE"/>
    <property type="match status" value="1"/>
</dbReference>
<evidence type="ECO:0000256" key="3">
    <source>
        <dbReference type="ARBA" id="ARBA00022490"/>
    </source>
</evidence>
<dbReference type="RefSeq" id="WP_269331895.1">
    <property type="nucleotide sequence ID" value="NZ_JAMZFT010000001.1"/>
</dbReference>
<feature type="active site" evidence="7">
    <location>
        <position position="65"/>
    </location>
</feature>
<comment type="similarity">
    <text evidence="2 7">Belongs to the methyltransferase superfamily. L-isoaspartyl/D-aspartyl protein methyltransferase family.</text>
</comment>
<dbReference type="Pfam" id="PF01135">
    <property type="entry name" value="PCMT"/>
    <property type="match status" value="1"/>
</dbReference>
<comment type="function">
    <text evidence="7">Catalyzes the methyl esterification of L-isoaspartyl residues in peptides and proteins that result from spontaneous decomposition of normal L-aspartyl and L-asparaginyl residues. It plays a role in the repair and/or degradation of damaged proteins.</text>
</comment>
<dbReference type="PANTHER" id="PTHR11579">
    <property type="entry name" value="PROTEIN-L-ISOASPARTATE O-METHYLTRANSFERASE"/>
    <property type="match status" value="1"/>
</dbReference>
<keyword evidence="6 7" id="KW-0949">S-adenosyl-L-methionine</keyword>
<evidence type="ECO:0000256" key="2">
    <source>
        <dbReference type="ARBA" id="ARBA00005369"/>
    </source>
</evidence>
<keyword evidence="3 7" id="KW-0963">Cytoplasm</keyword>
<evidence type="ECO:0000313" key="9">
    <source>
        <dbReference type="Proteomes" id="UP001055804"/>
    </source>
</evidence>
<proteinExistence type="inferred from homology"/>
<dbReference type="NCBIfam" id="TIGR00080">
    <property type="entry name" value="pimt"/>
    <property type="match status" value="1"/>
</dbReference>
<dbReference type="HAMAP" id="MF_00090">
    <property type="entry name" value="PIMT"/>
    <property type="match status" value="1"/>
</dbReference>